<evidence type="ECO:0008006" key="4">
    <source>
        <dbReference type="Google" id="ProtNLM"/>
    </source>
</evidence>
<protein>
    <recommendedName>
        <fullName evidence="4">Type II toxin-antitoxin system CcdA family antitoxin</fullName>
    </recommendedName>
</protein>
<evidence type="ECO:0000313" key="3">
    <source>
        <dbReference type="Proteomes" id="UP000176944"/>
    </source>
</evidence>
<feature type="region of interest" description="Disordered" evidence="1">
    <location>
        <begin position="1"/>
        <end position="28"/>
    </location>
</feature>
<sequence>MNDHALHQEGLLENHLDSTKATNVDLSRSADKEEISIHLDTELLDQIKHLTNDPSKVIETAIRQWLRGERGTDQELARTFDRNPPLPPRGEWND</sequence>
<dbReference type="AlphaFoldDB" id="A0A1D9GAK2"/>
<feature type="compositionally biased region" description="Basic and acidic residues" evidence="1">
    <location>
        <begin position="1"/>
        <end position="18"/>
    </location>
</feature>
<accession>A0A1D9GAK2</accession>
<feature type="region of interest" description="Disordered" evidence="1">
    <location>
        <begin position="73"/>
        <end position="94"/>
    </location>
</feature>
<organism evidence="2 3">
    <name type="scientific">Moorena producens (strain JHB)</name>
    <dbReference type="NCBI Taxonomy" id="1454205"/>
    <lineage>
        <taxon>Bacteria</taxon>
        <taxon>Bacillati</taxon>
        <taxon>Cyanobacteriota</taxon>
        <taxon>Cyanophyceae</taxon>
        <taxon>Coleofasciculales</taxon>
        <taxon>Coleofasciculaceae</taxon>
        <taxon>Moorena</taxon>
    </lineage>
</organism>
<evidence type="ECO:0000256" key="1">
    <source>
        <dbReference type="SAM" id="MobiDB-lite"/>
    </source>
</evidence>
<dbReference type="Proteomes" id="UP000176944">
    <property type="component" value="Chromosome"/>
</dbReference>
<reference evidence="3" key="1">
    <citation type="submission" date="2016-10" db="EMBL/GenBank/DDBJ databases">
        <title>Comparative genomics uncovers the prolific and rare metabolic potential of the cyanobacterial genus Moorea.</title>
        <authorList>
            <person name="Leao T."/>
            <person name="Castelao G."/>
            <person name="Korobeynikov A."/>
            <person name="Monroe E.A."/>
            <person name="Podell S."/>
            <person name="Glukhov E."/>
            <person name="Allen E."/>
            <person name="Gerwick W.H."/>
            <person name="Gerwick L."/>
        </authorList>
    </citation>
    <scope>NUCLEOTIDE SEQUENCE [LARGE SCALE GENOMIC DNA]</scope>
    <source>
        <strain evidence="3">JHB</strain>
    </source>
</reference>
<dbReference type="EMBL" id="CP017708">
    <property type="protein sequence ID" value="AOY84678.2"/>
    <property type="molecule type" value="Genomic_DNA"/>
</dbReference>
<proteinExistence type="predicted"/>
<gene>
    <name evidence="2" type="ORF">BJP36_14280</name>
</gene>
<name>A0A1D9GAK2_MOOP1</name>
<evidence type="ECO:0000313" key="2">
    <source>
        <dbReference type="EMBL" id="AOY84678.2"/>
    </source>
</evidence>